<evidence type="ECO:0000313" key="1">
    <source>
        <dbReference type="EMBL" id="MDX2915638.1"/>
    </source>
</evidence>
<comment type="caution">
    <text evidence="1">The sequence shown here is derived from an EMBL/GenBank/DDBJ whole genome shotgun (WGS) entry which is preliminary data.</text>
</comment>
<name>A0ABU4LL02_9ACTN</name>
<sequence length="46" mass="4861">MDGRTVLERDASPGYASSTTYISWAAPADMTVVTALLAHAVRLTGH</sequence>
<reference evidence="1 2" key="1">
    <citation type="journal article" date="2023" name="Microb. Genom.">
        <title>Mesoterricola silvestris gen. nov., sp. nov., Mesoterricola sediminis sp. nov., Geothrix oryzae sp. nov., Geothrix edaphica sp. nov., Geothrix rubra sp. nov., and Geothrix limicola sp. nov., six novel members of Acidobacteriota isolated from soils.</title>
        <authorList>
            <person name="Weisberg A.J."/>
            <person name="Pearce E."/>
            <person name="Kramer C.G."/>
            <person name="Chang J.H."/>
            <person name="Clarke C.R."/>
        </authorList>
    </citation>
    <scope>NUCLEOTIDE SEQUENCE [LARGE SCALE GENOMIC DNA]</scope>
    <source>
        <strain evidence="1 2">NRRL_B-2795</strain>
    </source>
</reference>
<accession>A0ABU4LL02</accession>
<organism evidence="1 2">
    <name type="scientific">Streptomyces griseiscabiei</name>
    <dbReference type="NCBI Taxonomy" id="2993540"/>
    <lineage>
        <taxon>Bacteria</taxon>
        <taxon>Bacillati</taxon>
        <taxon>Actinomycetota</taxon>
        <taxon>Actinomycetes</taxon>
        <taxon>Kitasatosporales</taxon>
        <taxon>Streptomycetaceae</taxon>
        <taxon>Streptomyces</taxon>
    </lineage>
</organism>
<gene>
    <name evidence="1" type="ORF">PV517_44105</name>
</gene>
<dbReference type="RefSeq" id="WP_319216960.1">
    <property type="nucleotide sequence ID" value="NZ_JARAVY010000032.1"/>
</dbReference>
<proteinExistence type="predicted"/>
<dbReference type="Proteomes" id="UP001271723">
    <property type="component" value="Unassembled WGS sequence"/>
</dbReference>
<protein>
    <submittedName>
        <fullName evidence="1">Uncharacterized protein</fullName>
    </submittedName>
</protein>
<keyword evidence="2" id="KW-1185">Reference proteome</keyword>
<evidence type="ECO:0000313" key="2">
    <source>
        <dbReference type="Proteomes" id="UP001271723"/>
    </source>
</evidence>
<dbReference type="EMBL" id="JARAVY010000032">
    <property type="protein sequence ID" value="MDX2915638.1"/>
    <property type="molecule type" value="Genomic_DNA"/>
</dbReference>